<evidence type="ECO:0000259" key="11">
    <source>
        <dbReference type="Pfam" id="PF17875"/>
    </source>
</evidence>
<dbReference type="InterPro" id="IPR041178">
    <property type="entry name" value="RPA43_OB"/>
</dbReference>
<evidence type="ECO:0000256" key="2">
    <source>
        <dbReference type="ARBA" id="ARBA00005930"/>
    </source>
</evidence>
<evidence type="ECO:0000256" key="7">
    <source>
        <dbReference type="ARBA" id="ARBA00073455"/>
    </source>
</evidence>
<dbReference type="GO" id="GO:0005736">
    <property type="term" value="C:RNA polymerase I complex"/>
    <property type="evidence" value="ECO:0007669"/>
    <property type="project" value="TreeGrafter"/>
</dbReference>
<dbReference type="Pfam" id="PF17875">
    <property type="entry name" value="RPA43_OB"/>
    <property type="match status" value="1"/>
</dbReference>
<evidence type="ECO:0000256" key="10">
    <source>
        <dbReference type="SAM" id="MobiDB-lite"/>
    </source>
</evidence>
<dbReference type="EMBL" id="SHOA02000028">
    <property type="protein sequence ID" value="TDH73979.1"/>
    <property type="molecule type" value="Genomic_DNA"/>
</dbReference>
<dbReference type="Gene3D" id="2.40.50.1060">
    <property type="match status" value="1"/>
</dbReference>
<feature type="compositionally biased region" description="Basic residues" evidence="10">
    <location>
        <begin position="237"/>
        <end position="246"/>
    </location>
</feature>
<comment type="subcellular location">
    <subcellularLocation>
        <location evidence="1">Nucleus</location>
        <location evidence="1">Nucleolus</location>
    </subcellularLocation>
</comment>
<accession>A0A976ILJ6</accession>
<evidence type="ECO:0000256" key="1">
    <source>
        <dbReference type="ARBA" id="ARBA00004604"/>
    </source>
</evidence>
<keyword evidence="5" id="KW-0804">Transcription</keyword>
<keyword evidence="6" id="KW-0539">Nucleus</keyword>
<keyword evidence="14" id="KW-1185">Reference proteome</keyword>
<name>A0A976ILJ6_BRELC</name>
<reference evidence="13" key="2">
    <citation type="submission" date="2021-07" db="EMBL/GenBank/DDBJ databases">
        <authorList>
            <person name="Fletcher K."/>
        </authorList>
    </citation>
    <scope>NUCLEOTIDE SEQUENCE</scope>
    <source>
        <strain evidence="13">SF5</strain>
    </source>
</reference>
<dbReference type="RefSeq" id="XP_067823477.1">
    <property type="nucleotide sequence ID" value="XM_067961420.1"/>
</dbReference>
<feature type="region of interest" description="Disordered" evidence="10">
    <location>
        <begin position="237"/>
        <end position="265"/>
    </location>
</feature>
<protein>
    <recommendedName>
        <fullName evidence="7">DNA-directed RNA polymerase I subunit RPA43</fullName>
    </recommendedName>
    <alternativeName>
        <fullName evidence="9">DNA-directed RNA polymerase I subunit F</fullName>
    </alternativeName>
    <alternativeName>
        <fullName evidence="8">Twist neighbor protein</fullName>
    </alternativeName>
</protein>
<evidence type="ECO:0000256" key="3">
    <source>
        <dbReference type="ARBA" id="ARBA00022478"/>
    </source>
</evidence>
<dbReference type="FunFam" id="3.30.1490.120:FF:000003">
    <property type="entry name" value="DNA-directed RNA polymerase I subunit RPA43"/>
    <property type="match status" value="1"/>
</dbReference>
<evidence type="ECO:0000256" key="6">
    <source>
        <dbReference type="ARBA" id="ARBA00023242"/>
    </source>
</evidence>
<dbReference type="EMBL" id="SHOA02000028">
    <property type="protein sequence ID" value="TDH73983.1"/>
    <property type="molecule type" value="Genomic_DNA"/>
</dbReference>
<evidence type="ECO:0000256" key="4">
    <source>
        <dbReference type="ARBA" id="ARBA00022553"/>
    </source>
</evidence>
<feature type="compositionally biased region" description="Basic residues" evidence="10">
    <location>
        <begin position="254"/>
        <end position="265"/>
    </location>
</feature>
<dbReference type="GO" id="GO:0006362">
    <property type="term" value="P:transcription elongation by RNA polymerase I"/>
    <property type="evidence" value="ECO:0007669"/>
    <property type="project" value="TreeGrafter"/>
</dbReference>
<gene>
    <name evidence="12" type="ORF">CCR75_003323</name>
    <name evidence="13" type="ORF">CCR75_003327</name>
</gene>
<dbReference type="Gene3D" id="3.30.1490.120">
    <property type="entry name" value="RNA polymerase Rpb7-like, N-terminal domain"/>
    <property type="match status" value="1"/>
</dbReference>
<keyword evidence="4" id="KW-0597">Phosphoprotein</keyword>
<dbReference type="OrthoDB" id="10250504at2759"/>
<dbReference type="Proteomes" id="UP000294530">
    <property type="component" value="Unassembled WGS sequence"/>
</dbReference>
<evidence type="ECO:0000256" key="9">
    <source>
        <dbReference type="ARBA" id="ARBA00083123"/>
    </source>
</evidence>
<dbReference type="PANTHER" id="PTHR12709">
    <property type="entry name" value="DNA-DIRECTED RNA POLYMERASE II, III"/>
    <property type="match status" value="1"/>
</dbReference>
<evidence type="ECO:0000256" key="5">
    <source>
        <dbReference type="ARBA" id="ARBA00023163"/>
    </source>
</evidence>
<proteinExistence type="inferred from homology"/>
<evidence type="ECO:0000313" key="12">
    <source>
        <dbReference type="EMBL" id="TDH73979.1"/>
    </source>
</evidence>
<dbReference type="AlphaFoldDB" id="A0A976ILJ6"/>
<organism evidence="13 14">
    <name type="scientific">Bremia lactucae</name>
    <name type="common">Lettuce downy mildew</name>
    <dbReference type="NCBI Taxonomy" id="4779"/>
    <lineage>
        <taxon>Eukaryota</taxon>
        <taxon>Sar</taxon>
        <taxon>Stramenopiles</taxon>
        <taxon>Oomycota</taxon>
        <taxon>Peronosporomycetes</taxon>
        <taxon>Peronosporales</taxon>
        <taxon>Peronosporaceae</taxon>
        <taxon>Bremia</taxon>
    </lineage>
</organism>
<evidence type="ECO:0000313" key="14">
    <source>
        <dbReference type="Proteomes" id="UP000294530"/>
    </source>
</evidence>
<dbReference type="GO" id="GO:0006352">
    <property type="term" value="P:DNA-templated transcription initiation"/>
    <property type="evidence" value="ECO:0007669"/>
    <property type="project" value="InterPro"/>
</dbReference>
<sequence length="265" mass="29555">MAFVLCKVRHRVSLSPCHAEDARAGIEQNLNDQLMQYSEPLKGVVLSFSEVQLDKPYGVIVNEMPYIHCKVLADALVFRPKKGMILRGVVNKIGSNHIGMLIAGVFNGSVAGAELPVGYVHNYSQDCWLAKDGSSIAVENDVQVKVLRVHVASGMIAIEATMRFDGAGFVKDIPSKKKKSVSHLNLAEGEPLIQRTKTKKTEKVAEPVETLIKKHKHDKHADREVTKEVAELTRKDKVHLKKQKKNIYKDVKAKKAKKHKKSKHV</sequence>
<feature type="domain" description="RPA43 OB" evidence="11">
    <location>
        <begin position="80"/>
        <end position="123"/>
    </location>
</feature>
<keyword evidence="3" id="KW-0240">DNA-directed RNA polymerase</keyword>
<evidence type="ECO:0000256" key="8">
    <source>
        <dbReference type="ARBA" id="ARBA00080323"/>
    </source>
</evidence>
<dbReference type="InterPro" id="IPR036898">
    <property type="entry name" value="RNA_pol_Rpb7-like_N_sf"/>
</dbReference>
<comment type="similarity">
    <text evidence="2">Belongs to the eukaryotic RPA43 RNA polymerase subunit family.</text>
</comment>
<dbReference type="InterPro" id="IPR045113">
    <property type="entry name" value="Rpb7-like"/>
</dbReference>
<evidence type="ECO:0000313" key="13">
    <source>
        <dbReference type="EMBL" id="TDH73983.1"/>
    </source>
</evidence>
<comment type="caution">
    <text evidence="13">The sequence shown here is derived from an EMBL/GenBank/DDBJ whole genome shotgun (WGS) entry which is preliminary data.</text>
</comment>
<dbReference type="GeneID" id="94347091"/>
<reference evidence="13 14" key="1">
    <citation type="journal article" date="2021" name="Genome Biol.">
        <title>AFLAP: assembly-free linkage analysis pipeline using k-mers from genome sequencing data.</title>
        <authorList>
            <person name="Fletcher K."/>
            <person name="Zhang L."/>
            <person name="Gil J."/>
            <person name="Han R."/>
            <person name="Cavanaugh K."/>
            <person name="Michelmore R."/>
        </authorList>
    </citation>
    <scope>NUCLEOTIDE SEQUENCE [LARGE SCALE GENOMIC DNA]</scope>
    <source>
        <strain evidence="13 14">SF5</strain>
    </source>
</reference>
<dbReference type="KEGG" id="blac:94347091"/>
<dbReference type="PANTHER" id="PTHR12709:SF5">
    <property type="entry name" value="DNA-DIRECTED RNA POLYMERASE I SUBUNIT RPA43"/>
    <property type="match status" value="1"/>
</dbReference>